<dbReference type="AlphaFoldDB" id="A0A392QXZ0"/>
<evidence type="ECO:0000313" key="2">
    <source>
        <dbReference type="EMBL" id="MCI28742.1"/>
    </source>
</evidence>
<dbReference type="EMBL" id="LXQA010167687">
    <property type="protein sequence ID" value="MCI28742.1"/>
    <property type="molecule type" value="Genomic_DNA"/>
</dbReference>
<comment type="caution">
    <text evidence="2">The sequence shown here is derived from an EMBL/GenBank/DDBJ whole genome shotgun (WGS) entry which is preliminary data.</text>
</comment>
<dbReference type="Proteomes" id="UP000265520">
    <property type="component" value="Unassembled WGS sequence"/>
</dbReference>
<evidence type="ECO:0000256" key="1">
    <source>
        <dbReference type="SAM" id="MobiDB-lite"/>
    </source>
</evidence>
<feature type="region of interest" description="Disordered" evidence="1">
    <location>
        <begin position="1"/>
        <end position="20"/>
    </location>
</feature>
<accession>A0A392QXZ0</accession>
<organism evidence="2 3">
    <name type="scientific">Trifolium medium</name>
    <dbReference type="NCBI Taxonomy" id="97028"/>
    <lineage>
        <taxon>Eukaryota</taxon>
        <taxon>Viridiplantae</taxon>
        <taxon>Streptophyta</taxon>
        <taxon>Embryophyta</taxon>
        <taxon>Tracheophyta</taxon>
        <taxon>Spermatophyta</taxon>
        <taxon>Magnoliopsida</taxon>
        <taxon>eudicotyledons</taxon>
        <taxon>Gunneridae</taxon>
        <taxon>Pentapetalae</taxon>
        <taxon>rosids</taxon>
        <taxon>fabids</taxon>
        <taxon>Fabales</taxon>
        <taxon>Fabaceae</taxon>
        <taxon>Papilionoideae</taxon>
        <taxon>50 kb inversion clade</taxon>
        <taxon>NPAAA clade</taxon>
        <taxon>Hologalegina</taxon>
        <taxon>IRL clade</taxon>
        <taxon>Trifolieae</taxon>
        <taxon>Trifolium</taxon>
    </lineage>
</organism>
<proteinExistence type="predicted"/>
<feature type="non-terminal residue" evidence="2">
    <location>
        <position position="1"/>
    </location>
</feature>
<protein>
    <submittedName>
        <fullName evidence="2">Uncharacterized protein</fullName>
    </submittedName>
</protein>
<sequence length="20" mass="2039">TTGQETSLAQGTTDQETSIA</sequence>
<name>A0A392QXZ0_9FABA</name>
<reference evidence="2 3" key="1">
    <citation type="journal article" date="2018" name="Front. Plant Sci.">
        <title>Red Clover (Trifolium pratense) and Zigzag Clover (T. medium) - A Picture of Genomic Similarities and Differences.</title>
        <authorList>
            <person name="Dluhosova J."/>
            <person name="Istvanek J."/>
            <person name="Nedelnik J."/>
            <person name="Repkova J."/>
        </authorList>
    </citation>
    <scope>NUCLEOTIDE SEQUENCE [LARGE SCALE GENOMIC DNA]</scope>
    <source>
        <strain evidence="3">cv. 10/8</strain>
        <tissue evidence="2">Leaf</tissue>
    </source>
</reference>
<evidence type="ECO:0000313" key="3">
    <source>
        <dbReference type="Proteomes" id="UP000265520"/>
    </source>
</evidence>
<keyword evidence="3" id="KW-1185">Reference proteome</keyword>